<protein>
    <submittedName>
        <fullName evidence="1">Uncharacterized protein</fullName>
    </submittedName>
</protein>
<gene>
    <name evidence="1" type="ORF">K8V81_07475</name>
</gene>
<reference evidence="1" key="2">
    <citation type="submission" date="2021-09" db="EMBL/GenBank/DDBJ databases">
        <authorList>
            <person name="Gilroy R."/>
        </authorList>
    </citation>
    <scope>NUCLEOTIDE SEQUENCE</scope>
    <source>
        <strain evidence="1">ChiGjej5B5-22894</strain>
    </source>
</reference>
<organism evidence="1 2">
    <name type="scientific">Brachybacterium massiliense</name>
    <dbReference type="NCBI Taxonomy" id="1755098"/>
    <lineage>
        <taxon>Bacteria</taxon>
        <taxon>Bacillati</taxon>
        <taxon>Actinomycetota</taxon>
        <taxon>Actinomycetes</taxon>
        <taxon>Micrococcales</taxon>
        <taxon>Dermabacteraceae</taxon>
        <taxon>Brachybacterium</taxon>
    </lineage>
</organism>
<name>A0A921SX24_9MICO</name>
<proteinExistence type="predicted"/>
<sequence length="45" mass="4575">MTRPPSGFLSGLMAPAVNEDLIAVDGKVLEAAIIDAGARLLAPRG</sequence>
<reference evidence="1" key="1">
    <citation type="journal article" date="2021" name="PeerJ">
        <title>Extensive microbial diversity within the chicken gut microbiome revealed by metagenomics and culture.</title>
        <authorList>
            <person name="Gilroy R."/>
            <person name="Ravi A."/>
            <person name="Getino M."/>
            <person name="Pursley I."/>
            <person name="Horton D.L."/>
            <person name="Alikhan N.F."/>
            <person name="Baker D."/>
            <person name="Gharbi K."/>
            <person name="Hall N."/>
            <person name="Watson M."/>
            <person name="Adriaenssens E.M."/>
            <person name="Foster-Nyarko E."/>
            <person name="Jarju S."/>
            <person name="Secka A."/>
            <person name="Antonio M."/>
            <person name="Oren A."/>
            <person name="Chaudhuri R.R."/>
            <person name="La Ragione R."/>
            <person name="Hildebrand F."/>
            <person name="Pallen M.J."/>
        </authorList>
    </citation>
    <scope>NUCLEOTIDE SEQUENCE</scope>
    <source>
        <strain evidence="1">ChiGjej5B5-22894</strain>
    </source>
</reference>
<dbReference type="AlphaFoldDB" id="A0A921SX24"/>
<comment type="caution">
    <text evidence="1">The sequence shown here is derived from an EMBL/GenBank/DDBJ whole genome shotgun (WGS) entry which is preliminary data.</text>
</comment>
<evidence type="ECO:0000313" key="1">
    <source>
        <dbReference type="EMBL" id="HJG91550.1"/>
    </source>
</evidence>
<accession>A0A921SX24</accession>
<dbReference type="EMBL" id="DYUE01000171">
    <property type="protein sequence ID" value="HJG91550.1"/>
    <property type="molecule type" value="Genomic_DNA"/>
</dbReference>
<dbReference type="Proteomes" id="UP000742460">
    <property type="component" value="Unassembled WGS sequence"/>
</dbReference>
<evidence type="ECO:0000313" key="2">
    <source>
        <dbReference type="Proteomes" id="UP000742460"/>
    </source>
</evidence>